<dbReference type="PROSITE" id="PS51096">
    <property type="entry name" value="PTS_EIIA_TYPE_4"/>
    <property type="match status" value="1"/>
</dbReference>
<evidence type="ECO:0000313" key="4">
    <source>
        <dbReference type="Proteomes" id="UP001589691"/>
    </source>
</evidence>
<dbReference type="InterPro" id="IPR004701">
    <property type="entry name" value="PTS_EIIA_man-typ"/>
</dbReference>
<dbReference type="PANTHER" id="PTHR33799">
    <property type="entry name" value="PTS PERMEASE-RELATED-RELATED"/>
    <property type="match status" value="1"/>
</dbReference>
<gene>
    <name evidence="3" type="ORF">ACFFLI_05100</name>
</gene>
<dbReference type="SUPFAM" id="SSF53062">
    <property type="entry name" value="PTS system fructose IIA component-like"/>
    <property type="match status" value="1"/>
</dbReference>
<accession>A0ABV5WUL5</accession>
<evidence type="ECO:0000313" key="3">
    <source>
        <dbReference type="EMBL" id="MFB9769256.1"/>
    </source>
</evidence>
<feature type="domain" description="PTS EIIA type-4" evidence="2">
    <location>
        <begin position="1"/>
        <end position="135"/>
    </location>
</feature>
<dbReference type="Proteomes" id="UP001589691">
    <property type="component" value="Unassembled WGS sequence"/>
</dbReference>
<comment type="caution">
    <text evidence="3">The sequence shown here is derived from an EMBL/GenBank/DDBJ whole genome shotgun (WGS) entry which is preliminary data.</text>
</comment>
<name>A0ABV5WUL5_9LACO</name>
<evidence type="ECO:0000259" key="2">
    <source>
        <dbReference type="PROSITE" id="PS51096"/>
    </source>
</evidence>
<reference evidence="3 4" key="1">
    <citation type="submission" date="2024-09" db="EMBL/GenBank/DDBJ databases">
        <authorList>
            <person name="Sun Q."/>
            <person name="Mori K."/>
        </authorList>
    </citation>
    <scope>NUCLEOTIDE SEQUENCE [LARGE SCALE GENOMIC DNA]</scope>
    <source>
        <strain evidence="3 4">TBRC 4576</strain>
    </source>
</reference>
<dbReference type="Pfam" id="PF03610">
    <property type="entry name" value="EIIA-man"/>
    <property type="match status" value="1"/>
</dbReference>
<dbReference type="InterPro" id="IPR036662">
    <property type="entry name" value="PTS_EIIA_man-typ_sf"/>
</dbReference>
<dbReference type="Gene3D" id="3.40.50.510">
    <property type="entry name" value="Phosphotransferase system, mannose-type IIA component"/>
    <property type="match status" value="1"/>
</dbReference>
<dbReference type="RefSeq" id="WP_137642587.1">
    <property type="nucleotide sequence ID" value="NZ_BJEA01000009.1"/>
</dbReference>
<keyword evidence="4" id="KW-1185">Reference proteome</keyword>
<dbReference type="EMBL" id="JBHLZY010000010">
    <property type="protein sequence ID" value="MFB9769256.1"/>
    <property type="molecule type" value="Genomic_DNA"/>
</dbReference>
<protein>
    <submittedName>
        <fullName evidence="3">PTS sugar transporter subunit IIA</fullName>
    </submittedName>
</protein>
<keyword evidence="3" id="KW-0762">Sugar transport</keyword>
<proteinExistence type="predicted"/>
<dbReference type="InterPro" id="IPR051471">
    <property type="entry name" value="Bacterial_PTS_sugar_comp"/>
</dbReference>
<evidence type="ECO:0000256" key="1">
    <source>
        <dbReference type="ARBA" id="ARBA00022679"/>
    </source>
</evidence>
<sequence>MRDLLLVSHGPLAQSYLASLDMIAGGHNRVQAVTFDGEISKDELARNVQASVNPDHETVIVVDLPGGTPCNVCLENYLRDDQVTILASLNLPMLLEIYLNLDNPDYQLATALQTAAGNCFDVKQRLAATDDEDDE</sequence>
<keyword evidence="3" id="KW-0813">Transport</keyword>
<dbReference type="PANTHER" id="PTHR33799:SF1">
    <property type="entry name" value="PTS SYSTEM MANNOSE-SPECIFIC EIIAB COMPONENT-RELATED"/>
    <property type="match status" value="1"/>
</dbReference>
<keyword evidence="1" id="KW-0808">Transferase</keyword>
<organism evidence="3 4">
    <name type="scientific">Lactiplantibacillus modestisalitolerans</name>
    <dbReference type="NCBI Taxonomy" id="1457219"/>
    <lineage>
        <taxon>Bacteria</taxon>
        <taxon>Bacillati</taxon>
        <taxon>Bacillota</taxon>
        <taxon>Bacilli</taxon>
        <taxon>Lactobacillales</taxon>
        <taxon>Lactobacillaceae</taxon>
        <taxon>Lactiplantibacillus</taxon>
    </lineage>
</organism>